<keyword evidence="1" id="KW-0175">Coiled coil</keyword>
<comment type="caution">
    <text evidence="3">The sequence shown here is derived from an EMBL/GenBank/DDBJ whole genome shotgun (WGS) entry which is preliminary data.</text>
</comment>
<evidence type="ECO:0000256" key="1">
    <source>
        <dbReference type="SAM" id="Coils"/>
    </source>
</evidence>
<dbReference type="InterPro" id="IPR032710">
    <property type="entry name" value="NTF2-like_dom_sf"/>
</dbReference>
<dbReference type="RefSeq" id="WP_336919331.1">
    <property type="nucleotide sequence ID" value="NZ_JBANRN010000009.1"/>
</dbReference>
<accession>A0ABV7EHM5</accession>
<dbReference type="Pfam" id="PF13577">
    <property type="entry name" value="SnoaL_4"/>
    <property type="match status" value="1"/>
</dbReference>
<sequence length="203" mass="22981">MPTTDELLVSALLARIEALEARAQAAEDYRDLLNLQAAYGYYVDKGLWDKAADLFAADGTLEIAGRGVFVGRERVRAYLHHLPPYEHGTLYNHMQLQPVIHIDSAAGTAKGRWRTLMMVGWLGKEGRWGEATYENSYKRENGKWRIASLHGIINFYCEYDEGWHRGGVKLLRSISGLAPDLPPTIDYEAYPEPVIAPFHYDEV</sequence>
<dbReference type="EMBL" id="JBHRSU010000032">
    <property type="protein sequence ID" value="MFC3101354.1"/>
    <property type="molecule type" value="Genomic_DNA"/>
</dbReference>
<gene>
    <name evidence="3" type="ORF">ACFODK_10690</name>
</gene>
<name>A0ABV7EHM5_9SPHN</name>
<evidence type="ECO:0000313" key="4">
    <source>
        <dbReference type="Proteomes" id="UP001595378"/>
    </source>
</evidence>
<feature type="coiled-coil region" evidence="1">
    <location>
        <begin position="9"/>
        <end position="36"/>
    </location>
</feature>
<dbReference type="Proteomes" id="UP001595378">
    <property type="component" value="Unassembled WGS sequence"/>
</dbReference>
<reference evidence="4" key="1">
    <citation type="journal article" date="2019" name="Int. J. Syst. Evol. Microbiol.">
        <title>The Global Catalogue of Microorganisms (GCM) 10K type strain sequencing project: providing services to taxonomists for standard genome sequencing and annotation.</title>
        <authorList>
            <consortium name="The Broad Institute Genomics Platform"/>
            <consortium name="The Broad Institute Genome Sequencing Center for Infectious Disease"/>
            <person name="Wu L."/>
            <person name="Ma J."/>
        </authorList>
    </citation>
    <scope>NUCLEOTIDE SEQUENCE [LARGE SCALE GENOMIC DNA]</scope>
    <source>
        <strain evidence="4">KCTC 52606</strain>
    </source>
</reference>
<dbReference type="Gene3D" id="3.10.450.50">
    <property type="match status" value="1"/>
</dbReference>
<dbReference type="InterPro" id="IPR037401">
    <property type="entry name" value="SnoaL-like"/>
</dbReference>
<dbReference type="SUPFAM" id="SSF54427">
    <property type="entry name" value="NTF2-like"/>
    <property type="match status" value="1"/>
</dbReference>
<organism evidence="3 4">
    <name type="scientific">Alteraurantiacibacter lauratis</name>
    <dbReference type="NCBI Taxonomy" id="2054627"/>
    <lineage>
        <taxon>Bacteria</taxon>
        <taxon>Pseudomonadati</taxon>
        <taxon>Pseudomonadota</taxon>
        <taxon>Alphaproteobacteria</taxon>
        <taxon>Sphingomonadales</taxon>
        <taxon>Erythrobacteraceae</taxon>
        <taxon>Alteraurantiacibacter</taxon>
    </lineage>
</organism>
<keyword evidence="4" id="KW-1185">Reference proteome</keyword>
<proteinExistence type="predicted"/>
<evidence type="ECO:0000313" key="3">
    <source>
        <dbReference type="EMBL" id="MFC3101354.1"/>
    </source>
</evidence>
<protein>
    <submittedName>
        <fullName evidence="3">Nuclear transport factor 2 family protein</fullName>
    </submittedName>
</protein>
<evidence type="ECO:0000259" key="2">
    <source>
        <dbReference type="Pfam" id="PF13577"/>
    </source>
</evidence>
<feature type="domain" description="SnoaL-like" evidence="2">
    <location>
        <begin position="25"/>
        <end position="149"/>
    </location>
</feature>